<dbReference type="InterPro" id="IPR036465">
    <property type="entry name" value="vWFA_dom_sf"/>
</dbReference>
<protein>
    <submittedName>
        <fullName evidence="2">Uncharacterized protein</fullName>
    </submittedName>
</protein>
<dbReference type="Gene3D" id="3.40.50.410">
    <property type="entry name" value="von Willebrand factor, type A domain"/>
    <property type="match status" value="1"/>
</dbReference>
<sequence length="1169" mass="125188">MNRTELLHLLRTGFLGLFMVLAGVARADDTDVYLSGTGVLANEKPDILIIFDNSGSMGTTVVGSGQAYNPATTYTGNFLDSKLYWSNSGTPANNATGRSYSFDKANNRCALSLAPLATSGSFQSGRIARWRPSNSTWLNLSTTDNTPPHVDCKADWDANNPSNPGIGDGYPRNGASGPYTATKGPVNVWKNKNSPRLYTANYLNWYYSPDAQNKTRMQIAIATVVNLLQSTTNVRWGLMTFNYNNQTPHGGRVVKAMGEGDTHVTEVVTIVNGLTPEGYTPLSETMWEAYRYYAGKAVDYGDATNPTNPVKDSAAQANGLYLSPFQNTCQKAFVIYMTDGAPTNDIDADGKIQTLIGGNCTGSGNGKCLDDLAAHMYNNDIYDGKGGIQSVITYTIGFTVDHPLLAETAQRGGGKYYTANTATELTSAFQNALSEILSINTSFAAPSLSVNAFNKLYHRNSIYLSLFKPEATARWNGNVKKLNLKSCTQAQVDAGTCDPGQIIDANNVAAVDPATKRLKATACSVWSNCSPKADGSEVTLGGAGGKVPARAGRTLFTYTDAAAPSNVALNVDAHKLVDANTALTFDMLGLTHANTGDPVADAATDVAARTARINWLRGQDLVDEDEDSDTTEDRWKFGDVMHSRMLPISYGGTNDSPIIKLFVGTNDGTLRMINESTGVEEWAFIPQELLSPLQNELSADANGKHFYGLDGTPTAWVNDIDGDGVIEPDDGDFVRIFIGMRRGGNNIYAFDVTPDDSCTLPSKICPKYMWQIKGSVAGTDFAKLAQTWSAPKVARIRHGTTDTKSEAKSVLIFGGGYDVGQDDAWGADEITTPPENAGKGVGTGNAIYIVDPADGSRLWWASAPGSGATLELANMNFSIPSDVAFLDANGDGETDRLYVGDTGGQLWRIDLGTTLKLNVNGGSTGARLAVLADGNEAANKRKFFYPPDVAQVTDPTFSSDADYDLLTIGSGDREDPLNKNTVQDRLYAIRDYTVVGAISEDPDPVCTPENTSVICTSDLYNATANTIQDGADDTAKQAAVDELVAAKGWYINLSFVGGEKSLAGSLILDGVAYYTAYLPADENANNTCEPQEGVGRLYAVNALNATAVFEQTGDATLNAADRVQEVAGGIPPEPVPIFLDNGDVDVDVSLYQTPSGLKRQRVKTFWYQK</sequence>
<reference evidence="2 3" key="1">
    <citation type="journal article" date="2016" name="Nat. Commun.">
        <title>Thousands of microbial genomes shed light on interconnected biogeochemical processes in an aquifer system.</title>
        <authorList>
            <person name="Anantharaman K."/>
            <person name="Brown C.T."/>
            <person name="Hug L.A."/>
            <person name="Sharon I."/>
            <person name="Castelle C.J."/>
            <person name="Probst A.J."/>
            <person name="Thomas B.C."/>
            <person name="Singh A."/>
            <person name="Wilkins M.J."/>
            <person name="Karaoz U."/>
            <person name="Brodie E.L."/>
            <person name="Williams K.H."/>
            <person name="Hubbard S.S."/>
            <person name="Banfield J.F."/>
        </authorList>
    </citation>
    <scope>NUCLEOTIDE SEQUENCE [LARGE SCALE GENOMIC DNA]</scope>
</reference>
<dbReference type="EMBL" id="MFSS01000060">
    <property type="protein sequence ID" value="OGI43332.1"/>
    <property type="molecule type" value="Genomic_DNA"/>
</dbReference>
<comment type="caution">
    <text evidence="2">The sequence shown here is derived from an EMBL/GenBank/DDBJ whole genome shotgun (WGS) entry which is preliminary data.</text>
</comment>
<evidence type="ECO:0000256" key="1">
    <source>
        <dbReference type="SAM" id="SignalP"/>
    </source>
</evidence>
<dbReference type="SUPFAM" id="SSF53300">
    <property type="entry name" value="vWA-like"/>
    <property type="match status" value="1"/>
</dbReference>
<evidence type="ECO:0000313" key="2">
    <source>
        <dbReference type="EMBL" id="OGI43332.1"/>
    </source>
</evidence>
<gene>
    <name evidence="2" type="ORF">A2150_06725</name>
</gene>
<evidence type="ECO:0000313" key="3">
    <source>
        <dbReference type="Proteomes" id="UP000177925"/>
    </source>
</evidence>
<dbReference type="Proteomes" id="UP000177925">
    <property type="component" value="Unassembled WGS sequence"/>
</dbReference>
<organism evidence="2 3">
    <name type="scientific">Candidatus Muproteobacteria bacterium RBG_16_64_11</name>
    <dbReference type="NCBI Taxonomy" id="1817758"/>
    <lineage>
        <taxon>Bacteria</taxon>
        <taxon>Pseudomonadati</taxon>
        <taxon>Pseudomonadota</taxon>
        <taxon>Candidatus Muproteobacteria</taxon>
    </lineage>
</organism>
<feature type="chain" id="PRO_5009526666" evidence="1">
    <location>
        <begin position="28"/>
        <end position="1169"/>
    </location>
</feature>
<dbReference type="STRING" id="1817758.A2150_06725"/>
<accession>A0A1F6TE12</accession>
<feature type="signal peptide" evidence="1">
    <location>
        <begin position="1"/>
        <end position="27"/>
    </location>
</feature>
<dbReference type="InterPro" id="IPR011047">
    <property type="entry name" value="Quinoprotein_ADH-like_sf"/>
</dbReference>
<name>A0A1F6TE12_9PROT</name>
<proteinExistence type="predicted"/>
<keyword evidence="1" id="KW-0732">Signal</keyword>
<dbReference type="AlphaFoldDB" id="A0A1F6TE12"/>
<dbReference type="SUPFAM" id="SSF50998">
    <property type="entry name" value="Quinoprotein alcohol dehydrogenase-like"/>
    <property type="match status" value="1"/>
</dbReference>